<dbReference type="InterPro" id="IPR005818">
    <property type="entry name" value="Histone_H1/H5_H15"/>
</dbReference>
<reference evidence="3" key="1">
    <citation type="submission" date="2020-03" db="EMBL/GenBank/DDBJ databases">
        <title>Castanea mollissima Vanexum genome sequencing.</title>
        <authorList>
            <person name="Staton M."/>
        </authorList>
    </citation>
    <scope>NUCLEOTIDE SEQUENCE</scope>
    <source>
        <tissue evidence="3">Leaf</tissue>
    </source>
</reference>
<comment type="caution">
    <text evidence="3">The sequence shown here is derived from an EMBL/GenBank/DDBJ whole genome shotgun (WGS) entry which is preliminary data.</text>
</comment>
<organism evidence="3 4">
    <name type="scientific">Castanea mollissima</name>
    <name type="common">Chinese chestnut</name>
    <dbReference type="NCBI Taxonomy" id="60419"/>
    <lineage>
        <taxon>Eukaryota</taxon>
        <taxon>Viridiplantae</taxon>
        <taxon>Streptophyta</taxon>
        <taxon>Embryophyta</taxon>
        <taxon>Tracheophyta</taxon>
        <taxon>Spermatophyta</taxon>
        <taxon>Magnoliopsida</taxon>
        <taxon>eudicotyledons</taxon>
        <taxon>Gunneridae</taxon>
        <taxon>Pentapetalae</taxon>
        <taxon>rosids</taxon>
        <taxon>fabids</taxon>
        <taxon>Fagales</taxon>
        <taxon>Fagaceae</taxon>
        <taxon>Castanea</taxon>
    </lineage>
</organism>
<evidence type="ECO:0000313" key="4">
    <source>
        <dbReference type="Proteomes" id="UP000737018"/>
    </source>
</evidence>
<feature type="domain" description="H15" evidence="2">
    <location>
        <begin position="80"/>
        <end position="115"/>
    </location>
</feature>
<proteinExistence type="predicted"/>
<evidence type="ECO:0000256" key="1">
    <source>
        <dbReference type="SAM" id="MobiDB-lite"/>
    </source>
</evidence>
<feature type="region of interest" description="Disordered" evidence="1">
    <location>
        <begin position="1"/>
        <end position="29"/>
    </location>
</feature>
<dbReference type="GO" id="GO:0000786">
    <property type="term" value="C:nucleosome"/>
    <property type="evidence" value="ECO:0007669"/>
    <property type="project" value="InterPro"/>
</dbReference>
<keyword evidence="4" id="KW-1185">Reference proteome</keyword>
<dbReference type="AlphaFoldDB" id="A0A8J4V2W2"/>
<dbReference type="SUPFAM" id="SSF46785">
    <property type="entry name" value="Winged helix' DNA-binding domain"/>
    <property type="match status" value="1"/>
</dbReference>
<evidence type="ECO:0000313" key="3">
    <source>
        <dbReference type="EMBL" id="KAF3946438.1"/>
    </source>
</evidence>
<accession>A0A8J4V2W2</accession>
<dbReference type="InterPro" id="IPR036390">
    <property type="entry name" value="WH_DNA-bd_sf"/>
</dbReference>
<protein>
    <recommendedName>
        <fullName evidence="2">H15 domain-containing protein</fullName>
    </recommendedName>
</protein>
<evidence type="ECO:0000259" key="2">
    <source>
        <dbReference type="PROSITE" id="PS51504"/>
    </source>
</evidence>
<dbReference type="EMBL" id="JRKL02009213">
    <property type="protein sequence ID" value="KAF3946438.1"/>
    <property type="molecule type" value="Genomic_DNA"/>
</dbReference>
<dbReference type="GO" id="GO:0003677">
    <property type="term" value="F:DNA binding"/>
    <property type="evidence" value="ECO:0007669"/>
    <property type="project" value="InterPro"/>
</dbReference>
<name>A0A8J4V2W2_9ROSI</name>
<dbReference type="GO" id="GO:0006334">
    <property type="term" value="P:nucleosome assembly"/>
    <property type="evidence" value="ECO:0007669"/>
    <property type="project" value="InterPro"/>
</dbReference>
<sequence>MAYTSRAQPSADVPSRAEHSDDADEADPSHRLLSCHTHRLSLPSTHTHQLSLPHHKILSHSLPLPPPYPFIFPHHTHTHTHSDFAWLDKLILEAITNLNEPRGSDRAAIALYIEA</sequence>
<dbReference type="Pfam" id="PF00538">
    <property type="entry name" value="Linker_histone"/>
    <property type="match status" value="1"/>
</dbReference>
<dbReference type="Proteomes" id="UP000737018">
    <property type="component" value="Unassembled WGS sequence"/>
</dbReference>
<gene>
    <name evidence="3" type="ORF">CMV_027293</name>
</gene>
<dbReference type="PROSITE" id="PS51504">
    <property type="entry name" value="H15"/>
    <property type="match status" value="1"/>
</dbReference>